<dbReference type="Gene3D" id="3.40.30.10">
    <property type="entry name" value="Glutaredoxin"/>
    <property type="match status" value="1"/>
</dbReference>
<dbReference type="InterPro" id="IPR036249">
    <property type="entry name" value="Thioredoxin-like_sf"/>
</dbReference>
<gene>
    <name evidence="2" type="ORF">EIB73_05140</name>
</gene>
<dbReference type="EMBL" id="CP034159">
    <property type="protein sequence ID" value="AZI32611.1"/>
    <property type="molecule type" value="Genomic_DNA"/>
</dbReference>
<name>A0A3G8XV85_9FLAO</name>
<accession>A0A3G8XV85</accession>
<feature type="domain" description="DSBA-like thioredoxin" evidence="1">
    <location>
        <begin position="3"/>
        <end position="204"/>
    </location>
</feature>
<protein>
    <submittedName>
        <fullName evidence="2">DsbA family oxidoreductase</fullName>
    </submittedName>
</protein>
<dbReference type="Pfam" id="PF01323">
    <property type="entry name" value="DSBA"/>
    <property type="match status" value="1"/>
</dbReference>
<dbReference type="KEGG" id="ccas:EIB73_05140"/>
<evidence type="ECO:0000313" key="2">
    <source>
        <dbReference type="EMBL" id="AZI32611.1"/>
    </source>
</evidence>
<dbReference type="PANTHER" id="PTHR13887:SF41">
    <property type="entry name" value="THIOREDOXIN SUPERFAMILY PROTEIN"/>
    <property type="match status" value="1"/>
</dbReference>
<dbReference type="OrthoDB" id="9799122at2"/>
<dbReference type="Proteomes" id="UP000270185">
    <property type="component" value="Chromosome"/>
</dbReference>
<dbReference type="RefSeq" id="WP_125023279.1">
    <property type="nucleotide sequence ID" value="NZ_CP034159.1"/>
</dbReference>
<evidence type="ECO:0000313" key="3">
    <source>
        <dbReference type="Proteomes" id="UP000270185"/>
    </source>
</evidence>
<organism evidence="2 3">
    <name type="scientific">Kaistella carnis</name>
    <dbReference type="NCBI Taxonomy" id="1241979"/>
    <lineage>
        <taxon>Bacteria</taxon>
        <taxon>Pseudomonadati</taxon>
        <taxon>Bacteroidota</taxon>
        <taxon>Flavobacteriia</taxon>
        <taxon>Flavobacteriales</taxon>
        <taxon>Weeksellaceae</taxon>
        <taxon>Chryseobacterium group</taxon>
        <taxon>Kaistella</taxon>
    </lineage>
</organism>
<dbReference type="SUPFAM" id="SSF52833">
    <property type="entry name" value="Thioredoxin-like"/>
    <property type="match status" value="1"/>
</dbReference>
<dbReference type="AlphaFoldDB" id="A0A3G8XV85"/>
<proteinExistence type="predicted"/>
<reference evidence="3" key="1">
    <citation type="submission" date="2018-11" db="EMBL/GenBank/DDBJ databases">
        <title>Proposal to divide the Flavobacteriaceae and reorganize its genera based on Amino Acid Identity values calculated from whole genome sequences.</title>
        <authorList>
            <person name="Nicholson A.C."/>
            <person name="Gulvik C.A."/>
            <person name="Whitney A.M."/>
            <person name="Humrighouse B.W."/>
            <person name="Bell M."/>
            <person name="Holmes B."/>
            <person name="Steigerwalt A.G."/>
            <person name="Villarma A."/>
            <person name="Sheth M."/>
            <person name="Batra D."/>
            <person name="Pryor J."/>
            <person name="Bernardet J.-F."/>
            <person name="Hugo C."/>
            <person name="Kampfer P."/>
            <person name="Newman J.D."/>
            <person name="McQuiston J.R."/>
        </authorList>
    </citation>
    <scope>NUCLEOTIDE SEQUENCE [LARGE SCALE GENOMIC DNA]</scope>
    <source>
        <strain evidence="3">G0081</strain>
    </source>
</reference>
<dbReference type="CDD" id="cd03024">
    <property type="entry name" value="DsbA_FrnE"/>
    <property type="match status" value="1"/>
</dbReference>
<dbReference type="GO" id="GO:0016491">
    <property type="term" value="F:oxidoreductase activity"/>
    <property type="evidence" value="ECO:0007669"/>
    <property type="project" value="InterPro"/>
</dbReference>
<dbReference type="InterPro" id="IPR001853">
    <property type="entry name" value="DSBA-like_thioredoxin_dom"/>
</dbReference>
<evidence type="ECO:0000259" key="1">
    <source>
        <dbReference type="Pfam" id="PF01323"/>
    </source>
</evidence>
<sequence>MKVDIWSDIRCPFCYVGKKNFEKALEQFPDKDKIEVTWHSFQLDPNLKTQPEKSSLEYFSEAKGVPVSQAKEMYEHVYKAGKSAGIDFNFDHQKVANSYRAHLLLQLAATKNLANETEEALFKAQLVDGKNIDDEATLIEIGKSVSLEEDEIKAALESDDFGMDVTRDMMMASQMGISGVPFFVINDKYGVSGAQPPATFTEVLESSWKEFSAGDKGLQIIHSGESCDVDGNCD</sequence>
<dbReference type="PANTHER" id="PTHR13887">
    <property type="entry name" value="GLUTATHIONE S-TRANSFERASE KAPPA"/>
    <property type="match status" value="1"/>
</dbReference>
<keyword evidence="3" id="KW-1185">Reference proteome</keyword>